<feature type="domain" description="VWFA" evidence="1">
    <location>
        <begin position="200"/>
        <end position="437"/>
    </location>
</feature>
<accession>A0ABC9VDH5</accession>
<proteinExistence type="predicted"/>
<dbReference type="Gene3D" id="2.60.40.1080">
    <property type="match status" value="1"/>
</dbReference>
<dbReference type="AlphaFoldDB" id="A0ABC9VDH5"/>
<dbReference type="Pfam" id="PF00092">
    <property type="entry name" value="VWA"/>
    <property type="match status" value="1"/>
</dbReference>
<dbReference type="PANTHER" id="PTHR10338">
    <property type="entry name" value="INTER-ALPHA-TRYPSIN INHIBITOR HEAVY CHAIN FAMILY MEMBER"/>
    <property type="match status" value="1"/>
</dbReference>
<dbReference type="InterPro" id="IPR036465">
    <property type="entry name" value="vWFA_dom_sf"/>
</dbReference>
<keyword evidence="3" id="KW-1185">Reference proteome</keyword>
<sequence length="1051" mass="116356">MALWRKRIALIGIFVIILGFLHIDAQFVWADSKKEGDITLVTDEKIEGWATSPGNGEGNGNTITHFDVRINVKGQENRAVSYRTDAVEVPADRNGEKKYTFSLDMTGKWPAAQGETVTYEITVDAYRTLGGGKEDLYFSFPSVPYEYEKGNSQSSAYLDFAFTSSQNEYAKPPNADAQGRLDVTLIPKGRVDNIVRPPIDVVFVFDVSLSMTWMKLQLAKSALKSAIDYFKANVNPNDRFALIPFSDEIDEIKVVPFSKYEDAKAQLDVIASTANSLNAHGLTNYSAALQRAQSFFNDPSRKKYIIFLTDGIPTVSKAKEPIRYKGKIENLDVEYRLYSILFGFPVITPMRTVYYSEKETETQYLKYHEAEAKIRDHGINIAKTLGMNNITLYSIGFGNHQDVDMDYLEKLSAMTGGQAKRGTEQNLTEIFQEFSKLATDPVLSGTIKIPLTSFGGNVEIVETDQVWLDEKKENAYITFSIPYKVGQPAPPPVTIPIPVRFKAKGEYTFTAELTYRDIYGVEQTPISKSVKVVVKDEVPPSFDGTVTLEGITRGVDDLVKFGNTDDDSNRFKARYSLTAIGYVGSASGNISNIKLVQQLPEGVTAIPSQNVTVYTENGVQYAEIMFPNTVINYKELNNKEITAELTFQANWAMEGVQLPPAFVSFQDSKYGARTASLTPPSQRIAMKVRLREFPDIYYEGDSRGLITKWQELDSAANLLGTTKHPNDYGLLMLPVKALQFKEDDDSVLLVTYNSSETVELYLKPRVAIITEDDQQVPSGATVTEPVTVKVTGRVAGEGVTYEYQVENPKQDSAWKPLNSPYEIPITWDGTSTISIKAKGGLTKGDGITTVSLTYTKLIRQLTLGDYKQTMEIGETQTIPVTIEPSDATNQTLRWTSSDPDVATVVDGTVKAVQPGTVEITVKATDGSNVTATATITVIDPFVPLEAIDFQQEVLYMTVGEELDVESQLTFTPSDATDKSLDSVQSSASEYVEARLRQGKWYIVAKDVGYSTITAIAKAKTKDGKEIKDSITVIVREKSSSGDDGESGKNRW</sequence>
<evidence type="ECO:0000313" key="3">
    <source>
        <dbReference type="Proteomes" id="UP000023566"/>
    </source>
</evidence>
<dbReference type="PROSITE" id="PS50234">
    <property type="entry name" value="VWFA"/>
    <property type="match status" value="1"/>
</dbReference>
<dbReference type="Pfam" id="PF02368">
    <property type="entry name" value="Big_2"/>
    <property type="match status" value="1"/>
</dbReference>
<dbReference type="InterPro" id="IPR050934">
    <property type="entry name" value="ITIH"/>
</dbReference>
<evidence type="ECO:0000313" key="2">
    <source>
        <dbReference type="EMBL" id="EZP76346.1"/>
    </source>
</evidence>
<organism evidence="2 3">
    <name type="scientific">Parageobacillus genomosp. 1</name>
    <dbReference type="NCBI Taxonomy" id="1295642"/>
    <lineage>
        <taxon>Bacteria</taxon>
        <taxon>Bacillati</taxon>
        <taxon>Bacillota</taxon>
        <taxon>Bacilli</taxon>
        <taxon>Bacillales</taxon>
        <taxon>Anoxybacillaceae</taxon>
        <taxon>Parageobacillus</taxon>
    </lineage>
</organism>
<dbReference type="InterPro" id="IPR008964">
    <property type="entry name" value="Invasin/intimin_cell_adhesion"/>
</dbReference>
<dbReference type="Proteomes" id="UP000023566">
    <property type="component" value="Chromosome"/>
</dbReference>
<evidence type="ECO:0000259" key="1">
    <source>
        <dbReference type="PROSITE" id="PS50234"/>
    </source>
</evidence>
<dbReference type="PANTHER" id="PTHR10338:SF108">
    <property type="entry name" value="INTER-ALPHA-TRYPSIN INHIBITOR HEAVY CHAIN H4-LIKE PROTEIN"/>
    <property type="match status" value="1"/>
</dbReference>
<comment type="caution">
    <text evidence="2">The sequence shown here is derived from an EMBL/GenBank/DDBJ whole genome shotgun (WGS) entry which is preliminary data.</text>
</comment>
<dbReference type="Gene3D" id="3.40.50.410">
    <property type="entry name" value="von Willebrand factor, type A domain"/>
    <property type="match status" value="1"/>
</dbReference>
<dbReference type="InterPro" id="IPR002035">
    <property type="entry name" value="VWF_A"/>
</dbReference>
<dbReference type="RefSeq" id="WP_409994222.1">
    <property type="nucleotide sequence ID" value="NZ_CM002692.1"/>
</dbReference>
<dbReference type="SUPFAM" id="SSF53300">
    <property type="entry name" value="vWA-like"/>
    <property type="match status" value="1"/>
</dbReference>
<dbReference type="SMART" id="SM00635">
    <property type="entry name" value="BID_2"/>
    <property type="match status" value="1"/>
</dbReference>
<dbReference type="CDD" id="cd00198">
    <property type="entry name" value="vWFA"/>
    <property type="match status" value="1"/>
</dbReference>
<name>A0ABC9VDH5_9BACL</name>
<gene>
    <name evidence="2" type="ORF">H839_13754</name>
</gene>
<dbReference type="SUPFAM" id="SSF49373">
    <property type="entry name" value="Invasin/intimin cell-adhesion fragments"/>
    <property type="match status" value="1"/>
</dbReference>
<dbReference type="EMBL" id="AOTZ01000006">
    <property type="protein sequence ID" value="EZP76346.1"/>
    <property type="molecule type" value="Genomic_DNA"/>
</dbReference>
<protein>
    <recommendedName>
        <fullName evidence="1">VWFA domain-containing protein</fullName>
    </recommendedName>
</protein>
<dbReference type="InterPro" id="IPR003343">
    <property type="entry name" value="Big_2"/>
</dbReference>
<reference evidence="2 3" key="1">
    <citation type="journal article" date="2014" name="Appl. Microbiol. Biotechnol.">
        <title>Transformable facultative thermophile Geobacillus stearothermophilus NUB3621 as a host strain for metabolic engineering.</title>
        <authorList>
            <person name="Blanchard K."/>
            <person name="Robic S."/>
            <person name="Matsumura I."/>
        </authorList>
    </citation>
    <scope>NUCLEOTIDE SEQUENCE [LARGE SCALE GENOMIC DNA]</scope>
    <source>
        <strain evidence="2 3">NUB3621</strain>
    </source>
</reference>
<dbReference type="SMART" id="SM00327">
    <property type="entry name" value="VWA"/>
    <property type="match status" value="1"/>
</dbReference>